<dbReference type="EMBL" id="MASI01000004">
    <property type="protein sequence ID" value="ODA67098.1"/>
    <property type="molecule type" value="Genomic_DNA"/>
</dbReference>
<dbReference type="STRING" id="1177755.A7A08_01844"/>
<dbReference type="InterPro" id="IPR013762">
    <property type="entry name" value="Integrase-like_cat_sf"/>
</dbReference>
<dbReference type="Pfam" id="PF00589">
    <property type="entry name" value="Phage_integrase"/>
    <property type="match status" value="1"/>
</dbReference>
<keyword evidence="2" id="KW-0233">DNA recombination</keyword>
<evidence type="ECO:0000313" key="5">
    <source>
        <dbReference type="Proteomes" id="UP000095087"/>
    </source>
</evidence>
<evidence type="ECO:0000256" key="1">
    <source>
        <dbReference type="ARBA" id="ARBA00023125"/>
    </source>
</evidence>
<organism evidence="4 5">
    <name type="scientific">Methyloligella halotolerans</name>
    <dbReference type="NCBI Taxonomy" id="1177755"/>
    <lineage>
        <taxon>Bacteria</taxon>
        <taxon>Pseudomonadati</taxon>
        <taxon>Pseudomonadota</taxon>
        <taxon>Alphaproteobacteria</taxon>
        <taxon>Hyphomicrobiales</taxon>
        <taxon>Hyphomicrobiaceae</taxon>
        <taxon>Methyloligella</taxon>
    </lineage>
</organism>
<sequence>MTRVRVKGFQIFRDRHGKWRCYHRRSRTAIDLEKAPIGSAEFFAECARISALARASGPPKPGTLALLIAQYQASAAFQDLAPRTQRDYRRVFDYLQPIADTALVKFDKPLIVRIRDKAATAHGRRFGNYVKQVFSLLFGWGAERAYLPRNPAEGIKNIARPRGAPRANRPWSDDERYVVIDSAPWHLKVPIALGMYAGLDEGVALSLSKAAYDGAALRACRSKTGRLQDKPVPNALREILDGAPAHDAVTIAANSRGLPWTESGFRASWRTFRGRLEKAGLVAPGLTFHGLRHTYGTILAEEGFDDRTIADALGHSTEAMARHYSRDADRTRKMAGVVKRFDRAENKRRARAVKPGVGIVKPEGGAG</sequence>
<dbReference type="Gene3D" id="1.10.150.130">
    <property type="match status" value="1"/>
</dbReference>
<dbReference type="AlphaFoldDB" id="A0A1E2RYB9"/>
<evidence type="ECO:0000313" key="4">
    <source>
        <dbReference type="EMBL" id="ODA67098.1"/>
    </source>
</evidence>
<keyword evidence="1" id="KW-0238">DNA-binding</keyword>
<comment type="caution">
    <text evidence="4">The sequence shown here is derived from an EMBL/GenBank/DDBJ whole genome shotgun (WGS) entry which is preliminary data.</text>
</comment>
<proteinExistence type="predicted"/>
<dbReference type="InterPro" id="IPR002104">
    <property type="entry name" value="Integrase_catalytic"/>
</dbReference>
<dbReference type="InterPro" id="IPR011010">
    <property type="entry name" value="DNA_brk_join_enz"/>
</dbReference>
<dbReference type="GO" id="GO:0015074">
    <property type="term" value="P:DNA integration"/>
    <property type="evidence" value="ECO:0007669"/>
    <property type="project" value="InterPro"/>
</dbReference>
<dbReference type="Proteomes" id="UP000095087">
    <property type="component" value="Unassembled WGS sequence"/>
</dbReference>
<accession>A0A1E2RYB9</accession>
<reference evidence="4 5" key="1">
    <citation type="submission" date="2016-07" db="EMBL/GenBank/DDBJ databases">
        <title>Draft genome sequence of Methyloligella halotolerans C2T (VKM B-2706T=CCUG 61687T=DSM 25045T), a halotolerant polyhydroxybutyrate accumulating methylotroph.</title>
        <authorList>
            <person name="Vasilenko O.V."/>
            <person name="Doronina N.V."/>
            <person name="Poroshina M.N."/>
            <person name="Tarlachkov S.V."/>
            <person name="Trotsenko Y.A."/>
        </authorList>
    </citation>
    <scope>NUCLEOTIDE SEQUENCE [LARGE SCALE GENOMIC DNA]</scope>
    <source>
        <strain evidence="4 5">VKM B-2706</strain>
    </source>
</reference>
<gene>
    <name evidence="4" type="ORF">A7A08_01844</name>
</gene>
<evidence type="ECO:0000259" key="3">
    <source>
        <dbReference type="PROSITE" id="PS51898"/>
    </source>
</evidence>
<dbReference type="GO" id="GO:0003677">
    <property type="term" value="F:DNA binding"/>
    <property type="evidence" value="ECO:0007669"/>
    <property type="project" value="UniProtKB-KW"/>
</dbReference>
<evidence type="ECO:0000256" key="2">
    <source>
        <dbReference type="ARBA" id="ARBA00023172"/>
    </source>
</evidence>
<dbReference type="SUPFAM" id="SSF56349">
    <property type="entry name" value="DNA breaking-rejoining enzymes"/>
    <property type="match status" value="1"/>
</dbReference>
<dbReference type="InterPro" id="IPR010998">
    <property type="entry name" value="Integrase_recombinase_N"/>
</dbReference>
<feature type="domain" description="Tyr recombinase" evidence="3">
    <location>
        <begin position="166"/>
        <end position="339"/>
    </location>
</feature>
<protein>
    <submittedName>
        <fullName evidence="4">Phage integrase family protein</fullName>
    </submittedName>
</protein>
<dbReference type="RefSeq" id="WP_069095122.1">
    <property type="nucleotide sequence ID" value="NZ_MASI01000004.1"/>
</dbReference>
<dbReference type="PROSITE" id="PS51898">
    <property type="entry name" value="TYR_RECOMBINASE"/>
    <property type="match status" value="1"/>
</dbReference>
<keyword evidence="5" id="KW-1185">Reference proteome</keyword>
<name>A0A1E2RYB9_9HYPH</name>
<dbReference type="GO" id="GO:0006310">
    <property type="term" value="P:DNA recombination"/>
    <property type="evidence" value="ECO:0007669"/>
    <property type="project" value="UniProtKB-KW"/>
</dbReference>
<dbReference type="Gene3D" id="1.10.443.10">
    <property type="entry name" value="Intergrase catalytic core"/>
    <property type="match status" value="1"/>
</dbReference>
<dbReference type="OrthoDB" id="8201432at2"/>